<dbReference type="Gene3D" id="3.90.1720.10">
    <property type="entry name" value="endopeptidase domain like (from Nostoc punctiforme)"/>
    <property type="match status" value="1"/>
</dbReference>
<keyword evidence="4" id="KW-0788">Thiol protease</keyword>
<dbReference type="RefSeq" id="WP_052812413.1">
    <property type="nucleotide sequence ID" value="NZ_BJOA01000057.1"/>
</dbReference>
<dbReference type="GO" id="GO:0008234">
    <property type="term" value="F:cysteine-type peptidase activity"/>
    <property type="evidence" value="ECO:0007669"/>
    <property type="project" value="UniProtKB-KW"/>
</dbReference>
<protein>
    <submittedName>
        <fullName evidence="7">Cell wall-associated hydrolase, NlpC family</fullName>
    </submittedName>
</protein>
<dbReference type="InterPro" id="IPR000064">
    <property type="entry name" value="NLP_P60_dom"/>
</dbReference>
<proteinExistence type="inferred from homology"/>
<accession>A0A1G8N949</accession>
<dbReference type="AlphaFoldDB" id="A0A1G8N949"/>
<gene>
    <name evidence="7" type="ORF">SAMN04487909_107152</name>
</gene>
<sequence length="349" mass="38261">MREKKKNVRRYLATGVLSVSLLAGMFPLQENKAEAATVFSDTYKAPWAVPSIENLYKKGLLKGTAPKEFSPNKSVTRAEFAAVLERAVDRPTKVNKFPFTDVSKSKWYYSAIKGAYQMGIVKGVSATRFAPERPITREEAAGIIAHTFNYSHSGKALTYKDKGKISSWAVDGVKAVTEKKIFAGDAGYFHPQKALTRAEMAVVIQTVLYGSLPAAAPKPKVASRSSYRLDELFQRTVQPLLGVPYRWGGASPSGFDCSGFTQYVYKKFDVSLPRTASQQFEKGTKVSTSSMQPGDLVFFDTGGGSISHVGIYMGAGKMAHAASGQGSVKINSIDWYLNHYRVVGVKRYL</sequence>
<dbReference type="GO" id="GO:0006508">
    <property type="term" value="P:proteolysis"/>
    <property type="evidence" value="ECO:0007669"/>
    <property type="project" value="UniProtKB-KW"/>
</dbReference>
<dbReference type="Proteomes" id="UP000182836">
    <property type="component" value="Unassembled WGS sequence"/>
</dbReference>
<dbReference type="SUPFAM" id="SSF54001">
    <property type="entry name" value="Cysteine proteinases"/>
    <property type="match status" value="1"/>
</dbReference>
<dbReference type="OrthoDB" id="174569at2"/>
<comment type="similarity">
    <text evidence="1">Belongs to the peptidase C40 family.</text>
</comment>
<dbReference type="PROSITE" id="PS51272">
    <property type="entry name" value="SLH"/>
    <property type="match status" value="3"/>
</dbReference>
<evidence type="ECO:0000313" key="7">
    <source>
        <dbReference type="EMBL" id="SDI76801.1"/>
    </source>
</evidence>
<feature type="domain" description="SLH" evidence="5">
    <location>
        <begin position="95"/>
        <end position="158"/>
    </location>
</feature>
<dbReference type="InterPro" id="IPR038765">
    <property type="entry name" value="Papain-like_cys_pep_sf"/>
</dbReference>
<reference evidence="7 8" key="1">
    <citation type="submission" date="2016-10" db="EMBL/GenBank/DDBJ databases">
        <authorList>
            <person name="de Groot N.N."/>
        </authorList>
    </citation>
    <scope>NUCLEOTIDE SEQUENCE [LARGE SCALE GENOMIC DNA]</scope>
    <source>
        <strain evidence="7 8">DSM 2895</strain>
    </source>
</reference>
<dbReference type="GeneID" id="42306067"/>
<evidence type="ECO:0000259" key="6">
    <source>
        <dbReference type="PROSITE" id="PS51935"/>
    </source>
</evidence>
<dbReference type="EMBL" id="FNED01000007">
    <property type="protein sequence ID" value="SDI76801.1"/>
    <property type="molecule type" value="Genomic_DNA"/>
</dbReference>
<evidence type="ECO:0000259" key="5">
    <source>
        <dbReference type="PROSITE" id="PS51272"/>
    </source>
</evidence>
<keyword evidence="2" id="KW-0645">Protease</keyword>
<dbReference type="PANTHER" id="PTHR47053:SF1">
    <property type="entry name" value="MUREIN DD-ENDOPEPTIDASE MEPH-RELATED"/>
    <property type="match status" value="1"/>
</dbReference>
<dbReference type="PROSITE" id="PS51935">
    <property type="entry name" value="NLPC_P60"/>
    <property type="match status" value="1"/>
</dbReference>
<organism evidence="7 8">
    <name type="scientific">Aneurinibacillus migulanus</name>
    <name type="common">Bacillus migulanus</name>
    <dbReference type="NCBI Taxonomy" id="47500"/>
    <lineage>
        <taxon>Bacteria</taxon>
        <taxon>Bacillati</taxon>
        <taxon>Bacillota</taxon>
        <taxon>Bacilli</taxon>
        <taxon>Bacillales</taxon>
        <taxon>Paenibacillaceae</taxon>
        <taxon>Aneurinibacillus group</taxon>
        <taxon>Aneurinibacillus</taxon>
    </lineage>
</organism>
<evidence type="ECO:0000256" key="1">
    <source>
        <dbReference type="ARBA" id="ARBA00007074"/>
    </source>
</evidence>
<evidence type="ECO:0000256" key="2">
    <source>
        <dbReference type="ARBA" id="ARBA00022670"/>
    </source>
</evidence>
<dbReference type="InterPro" id="IPR001119">
    <property type="entry name" value="SLH_dom"/>
</dbReference>
<feature type="domain" description="SLH" evidence="5">
    <location>
        <begin position="35"/>
        <end position="94"/>
    </location>
</feature>
<feature type="domain" description="NlpC/P60" evidence="6">
    <location>
        <begin position="226"/>
        <end position="349"/>
    </location>
</feature>
<evidence type="ECO:0000313" key="8">
    <source>
        <dbReference type="Proteomes" id="UP000182836"/>
    </source>
</evidence>
<dbReference type="PANTHER" id="PTHR47053">
    <property type="entry name" value="MUREIN DD-ENDOPEPTIDASE MEPH-RELATED"/>
    <property type="match status" value="1"/>
</dbReference>
<keyword evidence="3 7" id="KW-0378">Hydrolase</keyword>
<evidence type="ECO:0000256" key="4">
    <source>
        <dbReference type="ARBA" id="ARBA00022807"/>
    </source>
</evidence>
<name>A0A1G8N949_ANEMI</name>
<dbReference type="Pfam" id="PF00395">
    <property type="entry name" value="SLH"/>
    <property type="match status" value="3"/>
</dbReference>
<evidence type="ECO:0000256" key="3">
    <source>
        <dbReference type="ARBA" id="ARBA00022801"/>
    </source>
</evidence>
<feature type="domain" description="SLH" evidence="5">
    <location>
        <begin position="159"/>
        <end position="218"/>
    </location>
</feature>
<dbReference type="InterPro" id="IPR051202">
    <property type="entry name" value="Peptidase_C40"/>
</dbReference>
<dbReference type="Pfam" id="PF00877">
    <property type="entry name" value="NLPC_P60"/>
    <property type="match status" value="1"/>
</dbReference>